<evidence type="ECO:0000256" key="6">
    <source>
        <dbReference type="PROSITE-ProRule" id="PRU00679"/>
    </source>
</evidence>
<name>A0A9D4NUK5_DERFA</name>
<dbReference type="EMBL" id="SDOV01000008">
    <property type="protein sequence ID" value="KAH7638030.1"/>
    <property type="molecule type" value="Genomic_DNA"/>
</dbReference>
<feature type="binding site" evidence="5">
    <location>
        <position position="172"/>
    </location>
    <ligand>
        <name>a divalent metal cation</name>
        <dbReference type="ChEBI" id="CHEBI:60240"/>
        <label>1</label>
    </ligand>
</feature>
<dbReference type="InterPro" id="IPR017947">
    <property type="entry name" value="AryldialkylPase_Zn-BS"/>
</dbReference>
<feature type="binding site" evidence="5">
    <location>
        <position position="204"/>
    </location>
    <ligand>
        <name>a divalent metal cation</name>
        <dbReference type="ChEBI" id="CHEBI:60240"/>
        <label>2</label>
    </ligand>
</feature>
<accession>A0A9D4NUK5</accession>
<sequence length="361" mass="41131">MNTSTHQSYIQTVLGPIKPDQLGFTLCHEHLYHKAYTRYFVPKPLDNKYSHLNSTPVTIENLWHTVYHPHIHEDNLDLTSTAVQNAIDDELKFFKRNGGSSMVEVTTFGTDLAKLAEFSRKSGVNIIGSTGFYVHQAFSESIRSKSIENLYETMKNELISGVNGIRPGVIGELGSCWPIDSFEKNVLIAAAQLQNELRVPVIIHPGRHSEAPFEIIRIYTEAGGIVSKTIMSHLERTLDIEQLIEFAHTGVICEFDLFGTEISYYEAANHFDMPNDATRIRLIQKLINEGYDDHITISHDIHTKHRLMKWSGHGYSHILLNVIPKMISRGINVEQIDQMMIKTPCRWLTKSLCKIKNIYVK</sequence>
<dbReference type="InterPro" id="IPR001559">
    <property type="entry name" value="Phosphotriesterase"/>
</dbReference>
<dbReference type="Gene3D" id="3.20.20.140">
    <property type="entry name" value="Metal-dependent hydrolases"/>
    <property type="match status" value="1"/>
</dbReference>
<evidence type="ECO:0000256" key="5">
    <source>
        <dbReference type="PIRSR" id="PIRSR601559-52"/>
    </source>
</evidence>
<gene>
    <name evidence="7" type="ORF">HUG17_9135</name>
</gene>
<keyword evidence="2 5" id="KW-0479">Metal-binding</keyword>
<feature type="binding site" evidence="5">
    <location>
        <position position="28"/>
    </location>
    <ligand>
        <name>a divalent metal cation</name>
        <dbReference type="ChEBI" id="CHEBI:60240"/>
        <label>1</label>
    </ligand>
</feature>
<comment type="similarity">
    <text evidence="6">Belongs to the metallo-dependent hydrolases superfamily. Phosphotriesterase family.</text>
</comment>
<dbReference type="PROSITE" id="PS01322">
    <property type="entry name" value="PHOSPHOTRIESTERASE_1"/>
    <property type="match status" value="1"/>
</dbReference>
<evidence type="ECO:0000256" key="3">
    <source>
        <dbReference type="ARBA" id="ARBA00022801"/>
    </source>
</evidence>
<evidence type="ECO:0000256" key="1">
    <source>
        <dbReference type="ARBA" id="ARBA00020475"/>
    </source>
</evidence>
<dbReference type="PANTHER" id="PTHR10819:SF3">
    <property type="entry name" value="PHOSPHOTRIESTERASE-RELATED PROTEIN"/>
    <property type="match status" value="1"/>
</dbReference>
<comment type="caution">
    <text evidence="7">The sequence shown here is derived from an EMBL/GenBank/DDBJ whole genome shotgun (WGS) entry which is preliminary data.</text>
</comment>
<proteinExistence type="inferred from homology"/>
<evidence type="ECO:0000313" key="7">
    <source>
        <dbReference type="EMBL" id="KAH7638030.1"/>
    </source>
</evidence>
<dbReference type="InterPro" id="IPR032466">
    <property type="entry name" value="Metal_Hydrolase"/>
</dbReference>
<keyword evidence="3" id="KW-0378">Hydrolase</keyword>
<reference evidence="7" key="2">
    <citation type="journal article" date="2021" name="World Allergy Organ. J.">
        <title>Chromosome-level assembly of Dermatophagoides farinae genome and transcriptome reveals two novel allergens Der f 37 and Der f 39.</title>
        <authorList>
            <person name="Chen J."/>
            <person name="Cai Z."/>
            <person name="Fan D."/>
            <person name="Hu J."/>
            <person name="Hou Y."/>
            <person name="He Y."/>
            <person name="Zhang Z."/>
            <person name="Zhao Z."/>
            <person name="Gao P."/>
            <person name="Hu W."/>
            <person name="Sun J."/>
            <person name="Li J."/>
            <person name="Ji K."/>
        </authorList>
    </citation>
    <scope>NUCLEOTIDE SEQUENCE</scope>
    <source>
        <strain evidence="7">JKM2019</strain>
    </source>
</reference>
<evidence type="ECO:0000256" key="4">
    <source>
        <dbReference type="ARBA" id="ARBA00029607"/>
    </source>
</evidence>
<dbReference type="AlphaFoldDB" id="A0A9D4NUK5"/>
<dbReference type="PANTHER" id="PTHR10819">
    <property type="entry name" value="PHOSPHOTRIESTERASE-RELATED"/>
    <property type="match status" value="1"/>
</dbReference>
<comment type="cofactor">
    <cofactor evidence="5">
        <name>a divalent metal cation</name>
        <dbReference type="ChEBI" id="CHEBI:60240"/>
    </cofactor>
    <text evidence="5">Binds 2 divalent metal cations per subunit.</text>
</comment>
<dbReference type="Proteomes" id="UP000828236">
    <property type="component" value="Unassembled WGS sequence"/>
</dbReference>
<dbReference type="PROSITE" id="PS51347">
    <property type="entry name" value="PHOSPHOTRIESTERASE_2"/>
    <property type="match status" value="1"/>
</dbReference>
<dbReference type="OrthoDB" id="9998343at2759"/>
<evidence type="ECO:0000256" key="2">
    <source>
        <dbReference type="ARBA" id="ARBA00022723"/>
    </source>
</evidence>
<reference evidence="7" key="1">
    <citation type="submission" date="2020-06" db="EMBL/GenBank/DDBJ databases">
        <authorList>
            <person name="Ji K."/>
            <person name="Li J."/>
        </authorList>
    </citation>
    <scope>NUCLEOTIDE SEQUENCE</scope>
    <source>
        <strain evidence="7">JKM2019</strain>
        <tissue evidence="7">Whole body</tissue>
    </source>
</reference>
<protein>
    <recommendedName>
        <fullName evidence="1">Phosphotriesterase-related protein</fullName>
    </recommendedName>
    <alternativeName>
        <fullName evidence="4">Parathion hydrolase-related protein</fullName>
    </alternativeName>
</protein>
<feature type="binding site" evidence="5">
    <location>
        <position position="300"/>
    </location>
    <ligand>
        <name>a divalent metal cation</name>
        <dbReference type="ChEBI" id="CHEBI:60240"/>
        <label>1</label>
    </ligand>
</feature>
<dbReference type="GO" id="GO:0008270">
    <property type="term" value="F:zinc ion binding"/>
    <property type="evidence" value="ECO:0007669"/>
    <property type="project" value="InterPro"/>
</dbReference>
<feature type="binding site" evidence="5">
    <location>
        <position position="233"/>
    </location>
    <ligand>
        <name>a divalent metal cation</name>
        <dbReference type="ChEBI" id="CHEBI:60240"/>
        <label>2</label>
    </ligand>
</feature>
<feature type="binding site" evidence="5">
    <location>
        <position position="172"/>
    </location>
    <ligand>
        <name>a divalent metal cation</name>
        <dbReference type="ChEBI" id="CHEBI:60240"/>
        <label>2</label>
    </ligand>
</feature>
<dbReference type="Pfam" id="PF02126">
    <property type="entry name" value="PTE"/>
    <property type="match status" value="1"/>
</dbReference>
<feature type="binding site" evidence="5">
    <location>
        <position position="30"/>
    </location>
    <ligand>
        <name>a divalent metal cation</name>
        <dbReference type="ChEBI" id="CHEBI:60240"/>
        <label>1</label>
    </ligand>
</feature>
<organism evidence="7">
    <name type="scientific">Dermatophagoides farinae</name>
    <name type="common">American house dust mite</name>
    <dbReference type="NCBI Taxonomy" id="6954"/>
    <lineage>
        <taxon>Eukaryota</taxon>
        <taxon>Metazoa</taxon>
        <taxon>Ecdysozoa</taxon>
        <taxon>Arthropoda</taxon>
        <taxon>Chelicerata</taxon>
        <taxon>Arachnida</taxon>
        <taxon>Acari</taxon>
        <taxon>Acariformes</taxon>
        <taxon>Sarcoptiformes</taxon>
        <taxon>Astigmata</taxon>
        <taxon>Psoroptidia</taxon>
        <taxon>Analgoidea</taxon>
        <taxon>Pyroglyphidae</taxon>
        <taxon>Dermatophagoidinae</taxon>
        <taxon>Dermatophagoides</taxon>
    </lineage>
</organism>
<dbReference type="SUPFAM" id="SSF51556">
    <property type="entry name" value="Metallo-dependent hydrolases"/>
    <property type="match status" value="1"/>
</dbReference>
<dbReference type="GO" id="GO:0016788">
    <property type="term" value="F:hydrolase activity, acting on ester bonds"/>
    <property type="evidence" value="ECO:0007669"/>
    <property type="project" value="InterPro"/>
</dbReference>
<comment type="caution">
    <text evidence="6">Lacks conserved residue(s) required for the propagation of feature annotation.</text>
</comment>